<dbReference type="InterPro" id="IPR010994">
    <property type="entry name" value="RuvA_2-like"/>
</dbReference>
<protein>
    <submittedName>
        <fullName evidence="2">Uncharacterized protein</fullName>
    </submittedName>
</protein>
<proteinExistence type="predicted"/>
<feature type="transmembrane region" description="Helical" evidence="1">
    <location>
        <begin position="20"/>
        <end position="39"/>
    </location>
</feature>
<dbReference type="PANTHER" id="PTHR21180">
    <property type="entry name" value="ENDONUCLEASE/EXONUCLEASE/PHOSPHATASE FAMILY DOMAIN-CONTAINING PROTEIN 1"/>
    <property type="match status" value="1"/>
</dbReference>
<reference evidence="2" key="1">
    <citation type="submission" date="2018-01" db="EMBL/GenBank/DDBJ databases">
        <authorList>
            <person name="Regsiter A."/>
            <person name="William W."/>
        </authorList>
    </citation>
    <scope>NUCLEOTIDE SEQUENCE</scope>
    <source>
        <strain evidence="2">TRIP AH-1</strain>
    </source>
</reference>
<dbReference type="Pfam" id="PF12836">
    <property type="entry name" value="HHH_3"/>
    <property type="match status" value="1"/>
</dbReference>
<organism evidence="2">
    <name type="scientific">uncultured Desulfobacterium sp</name>
    <dbReference type="NCBI Taxonomy" id="201089"/>
    <lineage>
        <taxon>Bacteria</taxon>
        <taxon>Pseudomonadati</taxon>
        <taxon>Thermodesulfobacteriota</taxon>
        <taxon>Desulfobacteria</taxon>
        <taxon>Desulfobacterales</taxon>
        <taxon>Desulfobacteriaceae</taxon>
        <taxon>Desulfobacterium</taxon>
        <taxon>environmental samples</taxon>
    </lineage>
</organism>
<gene>
    <name evidence="2" type="ORF">PITCH_A780065</name>
</gene>
<keyword evidence="1" id="KW-0472">Membrane</keyword>
<dbReference type="SUPFAM" id="SSF47781">
    <property type="entry name" value="RuvA domain 2-like"/>
    <property type="match status" value="1"/>
</dbReference>
<accession>A0A445N2K3</accession>
<dbReference type="PANTHER" id="PTHR21180:SF32">
    <property type="entry name" value="ENDONUCLEASE_EXONUCLEASE_PHOSPHATASE FAMILY DOMAIN-CONTAINING PROTEIN 1"/>
    <property type="match status" value="1"/>
</dbReference>
<name>A0A445N2K3_9BACT</name>
<dbReference type="Gene3D" id="1.10.150.320">
    <property type="entry name" value="Photosystem II 12 kDa extrinsic protein"/>
    <property type="match status" value="1"/>
</dbReference>
<sequence length="131" mass="14020">MTPLVWKVKQGRNSDIGVGGLFLLLLLLLIHVLCGIIGARPTADLKNDRCASLQYQGNLSAFQRITLGLPVSINTEEAEGLTAVPGIGPKIASSIILERERRGVYMSLGDLRSINGIGPALLKKIGPYLSL</sequence>
<evidence type="ECO:0000313" key="2">
    <source>
        <dbReference type="EMBL" id="SPD75935.1"/>
    </source>
</evidence>
<keyword evidence="1" id="KW-0812">Transmembrane</keyword>
<dbReference type="GO" id="GO:0015627">
    <property type="term" value="C:type II protein secretion system complex"/>
    <property type="evidence" value="ECO:0007669"/>
    <property type="project" value="TreeGrafter"/>
</dbReference>
<keyword evidence="1" id="KW-1133">Transmembrane helix</keyword>
<dbReference type="EMBL" id="OJIN01000223">
    <property type="protein sequence ID" value="SPD75935.1"/>
    <property type="molecule type" value="Genomic_DNA"/>
</dbReference>
<dbReference type="AlphaFoldDB" id="A0A445N2K3"/>
<evidence type="ECO:0000256" key="1">
    <source>
        <dbReference type="SAM" id="Phobius"/>
    </source>
</evidence>
<dbReference type="GO" id="GO:0015628">
    <property type="term" value="P:protein secretion by the type II secretion system"/>
    <property type="evidence" value="ECO:0007669"/>
    <property type="project" value="TreeGrafter"/>
</dbReference>
<dbReference type="InterPro" id="IPR051675">
    <property type="entry name" value="Endo/Exo/Phosphatase_dom_1"/>
</dbReference>